<evidence type="ECO:0000256" key="2">
    <source>
        <dbReference type="SAM" id="MobiDB-lite"/>
    </source>
</evidence>
<feature type="domain" description="TFIIS N-terminal" evidence="3">
    <location>
        <begin position="26"/>
        <end position="109"/>
    </location>
</feature>
<dbReference type="Gene3D" id="1.20.930.10">
    <property type="entry name" value="Conserved domain common to transcription factors TFIIS, elongin A, CRSP70"/>
    <property type="match status" value="1"/>
</dbReference>
<dbReference type="PROSITE" id="PS51319">
    <property type="entry name" value="TFIIS_N"/>
    <property type="match status" value="1"/>
</dbReference>
<accession>A0ABR2QF39</accession>
<keyword evidence="5" id="KW-1185">Reference proteome</keyword>
<dbReference type="Proteomes" id="UP001396334">
    <property type="component" value="Unassembled WGS sequence"/>
</dbReference>
<evidence type="ECO:0000313" key="4">
    <source>
        <dbReference type="EMBL" id="KAK8999204.1"/>
    </source>
</evidence>
<comment type="subcellular location">
    <subcellularLocation>
        <location evidence="1">Nucleus</location>
    </subcellularLocation>
</comment>
<dbReference type="InterPro" id="IPR035441">
    <property type="entry name" value="TFIIS/LEDGF_dom_sf"/>
</dbReference>
<dbReference type="PANTHER" id="PTHR47350">
    <property type="entry name" value="PROTEIN IWS1 HOMOLOG 1"/>
    <property type="match status" value="1"/>
</dbReference>
<dbReference type="Pfam" id="PF08711">
    <property type="entry name" value="Med26"/>
    <property type="match status" value="1"/>
</dbReference>
<organism evidence="4 5">
    <name type="scientific">Hibiscus sabdariffa</name>
    <name type="common">roselle</name>
    <dbReference type="NCBI Taxonomy" id="183260"/>
    <lineage>
        <taxon>Eukaryota</taxon>
        <taxon>Viridiplantae</taxon>
        <taxon>Streptophyta</taxon>
        <taxon>Embryophyta</taxon>
        <taxon>Tracheophyta</taxon>
        <taxon>Spermatophyta</taxon>
        <taxon>Magnoliopsida</taxon>
        <taxon>eudicotyledons</taxon>
        <taxon>Gunneridae</taxon>
        <taxon>Pentapetalae</taxon>
        <taxon>rosids</taxon>
        <taxon>malvids</taxon>
        <taxon>Malvales</taxon>
        <taxon>Malvaceae</taxon>
        <taxon>Malvoideae</taxon>
        <taxon>Hibiscus</taxon>
    </lineage>
</organism>
<proteinExistence type="predicted"/>
<evidence type="ECO:0000259" key="3">
    <source>
        <dbReference type="PROSITE" id="PS51319"/>
    </source>
</evidence>
<dbReference type="EMBL" id="JBBPBN010000040">
    <property type="protein sequence ID" value="KAK8999204.1"/>
    <property type="molecule type" value="Genomic_DNA"/>
</dbReference>
<evidence type="ECO:0000256" key="1">
    <source>
        <dbReference type="PROSITE-ProRule" id="PRU00649"/>
    </source>
</evidence>
<name>A0ABR2QF39_9ROSI</name>
<dbReference type="PANTHER" id="PTHR47350:SF2">
    <property type="entry name" value="PROTEIN IWS1 HOMOLOG"/>
    <property type="match status" value="1"/>
</dbReference>
<feature type="compositionally biased region" description="Low complexity" evidence="2">
    <location>
        <begin position="148"/>
        <end position="163"/>
    </location>
</feature>
<keyword evidence="1" id="KW-0539">Nucleus</keyword>
<protein>
    <recommendedName>
        <fullName evidence="3">TFIIS N-terminal domain-containing protein</fullName>
    </recommendedName>
</protein>
<dbReference type="InterPro" id="IPR017923">
    <property type="entry name" value="TFIIS_N"/>
</dbReference>
<gene>
    <name evidence="4" type="ORF">V6N11_070380</name>
</gene>
<feature type="region of interest" description="Disordered" evidence="2">
    <location>
        <begin position="142"/>
        <end position="169"/>
    </location>
</feature>
<reference evidence="4 5" key="1">
    <citation type="journal article" date="2024" name="G3 (Bethesda)">
        <title>Genome assembly of Hibiscus sabdariffa L. provides insights into metabolisms of medicinal natural products.</title>
        <authorList>
            <person name="Kim T."/>
        </authorList>
    </citation>
    <scope>NUCLEOTIDE SEQUENCE [LARGE SCALE GENOMIC DNA]</scope>
    <source>
        <strain evidence="4">TK-2024</strain>
        <tissue evidence="4">Old leaves</tissue>
    </source>
</reference>
<evidence type="ECO:0000313" key="5">
    <source>
        <dbReference type="Proteomes" id="UP001396334"/>
    </source>
</evidence>
<comment type="caution">
    <text evidence="4">The sequence shown here is derived from an EMBL/GenBank/DDBJ whole genome shotgun (WGS) entry which is preliminary data.</text>
</comment>
<sequence length="220" mass="24933">MMLHLLTDILSKKHLEQEFLDGGVLSLFKNWLERPDGSLPNATIRASILSILTPILPIHISSEDPNEKLKRSKLGKVIMFMSKSEEETNSNRQLTKDLVENCSRTIFNKNARGSDLKNKQEEVVIPLKKPSAMKVKEVDLALKSHPKQSSSSAASGSRQGVSVPKPAHMVNTQSNYNLEIPRGCLRYEKPRDCKCYKRIEKNMRKLKNSKRKPLQATKLN</sequence>
<dbReference type="InterPro" id="IPR044204">
    <property type="entry name" value="IWS1/2"/>
</dbReference>